<organism evidence="1">
    <name type="scientific">uncultured Caudovirales phage</name>
    <dbReference type="NCBI Taxonomy" id="2100421"/>
    <lineage>
        <taxon>Viruses</taxon>
        <taxon>Duplodnaviria</taxon>
        <taxon>Heunggongvirae</taxon>
        <taxon>Uroviricota</taxon>
        <taxon>Caudoviricetes</taxon>
        <taxon>Peduoviridae</taxon>
        <taxon>Maltschvirus</taxon>
        <taxon>Maltschvirus maltsch</taxon>
    </lineage>
</organism>
<protein>
    <submittedName>
        <fullName evidence="1">Uncharacterized protein</fullName>
    </submittedName>
</protein>
<proteinExistence type="predicted"/>
<accession>A0A6J7WTG1</accession>
<name>A0A6J7WTG1_9CAUD</name>
<sequence>MTEVQATIQALATVESLVNPIDTLAVLDKQIKSLTAQTKVIKDDLANSLGEGKHRGEKYGVRITIENRKGSVDMEALCKAFGISEADLDKFRGESSAVIKVAAIA</sequence>
<reference evidence="1" key="1">
    <citation type="submission" date="2020-05" db="EMBL/GenBank/DDBJ databases">
        <authorList>
            <person name="Chiriac C."/>
            <person name="Salcher M."/>
            <person name="Ghai R."/>
            <person name="Kavagutti S V."/>
        </authorList>
    </citation>
    <scope>NUCLEOTIDE SEQUENCE</scope>
</reference>
<gene>
    <name evidence="1" type="ORF">UFOVP239_22</name>
</gene>
<evidence type="ECO:0000313" key="1">
    <source>
        <dbReference type="EMBL" id="CAB5219982.1"/>
    </source>
</evidence>
<dbReference type="EMBL" id="LR798278">
    <property type="protein sequence ID" value="CAB5219982.1"/>
    <property type="molecule type" value="Genomic_DNA"/>
</dbReference>